<gene>
    <name evidence="1" type="ORF">GCM10009640_15800</name>
</gene>
<evidence type="ECO:0000313" key="2">
    <source>
        <dbReference type="Proteomes" id="UP001501266"/>
    </source>
</evidence>
<accession>A0ABN1YU52</accession>
<protein>
    <submittedName>
        <fullName evidence="1">Uncharacterized protein</fullName>
    </submittedName>
</protein>
<comment type="caution">
    <text evidence="1">The sequence shown here is derived from an EMBL/GenBank/DDBJ whole genome shotgun (WGS) entry which is preliminary data.</text>
</comment>
<dbReference type="RefSeq" id="WP_343919163.1">
    <property type="nucleotide sequence ID" value="NZ_BAAAKK010000004.1"/>
</dbReference>
<keyword evidence="2" id="KW-1185">Reference proteome</keyword>
<dbReference type="Proteomes" id="UP001501266">
    <property type="component" value="Unassembled WGS sequence"/>
</dbReference>
<evidence type="ECO:0000313" key="1">
    <source>
        <dbReference type="EMBL" id="GAA1422677.1"/>
    </source>
</evidence>
<sequence length="218" mass="23867">MRADATHRFEFQVDGGRRPPFVCLARTRSEAEQIARHAGAPVRFRRRLAIGSDDGDDTARLELRKHGFLRAPWRDDVLELVSVLDHVRFSGGAMSVVPVAFLPAAEILARGLRACECGKHGSERIPTGLRAVEPGAAMTARMVEDGGWELHLWQGAGRPRVRHLPDWGRCSTDPGALALGFRPATPVWVVAHRVLVTLLAVADLRPGELSAVRVDARA</sequence>
<dbReference type="EMBL" id="BAAAKK010000004">
    <property type="protein sequence ID" value="GAA1422677.1"/>
    <property type="molecule type" value="Genomic_DNA"/>
</dbReference>
<name>A0ABN1YU52_9MICO</name>
<organism evidence="1 2">
    <name type="scientific">Agrococcus citreus</name>
    <dbReference type="NCBI Taxonomy" id="84643"/>
    <lineage>
        <taxon>Bacteria</taxon>
        <taxon>Bacillati</taxon>
        <taxon>Actinomycetota</taxon>
        <taxon>Actinomycetes</taxon>
        <taxon>Micrococcales</taxon>
        <taxon>Microbacteriaceae</taxon>
        <taxon>Agrococcus</taxon>
    </lineage>
</organism>
<reference evidence="1 2" key="1">
    <citation type="journal article" date="2019" name="Int. J. Syst. Evol. Microbiol.">
        <title>The Global Catalogue of Microorganisms (GCM) 10K type strain sequencing project: providing services to taxonomists for standard genome sequencing and annotation.</title>
        <authorList>
            <consortium name="The Broad Institute Genomics Platform"/>
            <consortium name="The Broad Institute Genome Sequencing Center for Infectious Disease"/>
            <person name="Wu L."/>
            <person name="Ma J."/>
        </authorList>
    </citation>
    <scope>NUCLEOTIDE SEQUENCE [LARGE SCALE GENOMIC DNA]</scope>
    <source>
        <strain evidence="1 2">JCM 12398</strain>
    </source>
</reference>
<proteinExistence type="predicted"/>